<keyword evidence="2" id="KW-0479">Metal-binding</keyword>
<keyword evidence="3" id="KW-0732">Signal</keyword>
<dbReference type="InterPro" id="IPR028894">
    <property type="entry name" value="RDH_dom"/>
</dbReference>
<comment type="caution">
    <text evidence="8">The sequence shown here is derived from an EMBL/GenBank/DDBJ whole genome shotgun (WGS) entry which is preliminary data.</text>
</comment>
<evidence type="ECO:0000313" key="9">
    <source>
        <dbReference type="Proteomes" id="UP000053947"/>
    </source>
</evidence>
<evidence type="ECO:0000256" key="1">
    <source>
        <dbReference type="ARBA" id="ARBA00004196"/>
    </source>
</evidence>
<evidence type="ECO:0000256" key="4">
    <source>
        <dbReference type="ARBA" id="ARBA00023004"/>
    </source>
</evidence>
<comment type="subcellular location">
    <subcellularLocation>
        <location evidence="1">Cell envelope</location>
    </subcellularLocation>
</comment>
<dbReference type="PROSITE" id="PS00198">
    <property type="entry name" value="4FE4S_FER_1"/>
    <property type="match status" value="1"/>
</dbReference>
<dbReference type="Pfam" id="PF13486">
    <property type="entry name" value="Dehalogenase"/>
    <property type="match status" value="1"/>
</dbReference>
<accession>A0A0W0GKN2</accession>
<protein>
    <submittedName>
        <fullName evidence="8">Reductive dehalogenase</fullName>
    </submittedName>
</protein>
<keyword evidence="5" id="KW-0411">Iron-sulfur</keyword>
<sequence>MTKYHVTHTEKAFTTHFDLPSHVFQQSIASDTFHDLDEVLASQLAKNQRPWWVSPLEINHPTCEINWENIHRFDGRESLHTIHSLAKYIGGIQAVYDSINSGHRALLSEIRHSRLTLFRQALIEGSRIKPYFAKTFLGREHAETSSAYREPITWQGTPEENLGILTAAARYFGAYTIGTMELNSLERKLLFTYPRGNNNPPAKYGKTKATTNDFTHDWPPPNDIIKPIVFEDVTRAYESANRYVIPKKKLWIVSIMMPPIRSTHENSSIWGPRYYDNSYRTHTAVQTCLQDFLRAIGYQGMGYMDDTQGLLPAAAAAILSGLAEVTRNNNYCFCPKPQNNSSYFSMITDLPLAPTGPIDSGVFRYCHTCFKCATVCPSGAISNHSEASWEPPTFEGMSNEYTVPGKKLFFNKTHLCKKHSLEQSSECNLCLATCPFCSSLLNIPRSF</sequence>
<proteinExistence type="predicted"/>
<dbReference type="GO" id="GO:0046872">
    <property type="term" value="F:metal ion binding"/>
    <property type="evidence" value="ECO:0007669"/>
    <property type="project" value="UniProtKB-KW"/>
</dbReference>
<gene>
    <name evidence="8" type="ORF">DEALK_00310</name>
</gene>
<feature type="domain" description="4Fe-4S ferredoxin-type" evidence="7">
    <location>
        <begin position="354"/>
        <end position="386"/>
    </location>
</feature>
<evidence type="ECO:0000259" key="7">
    <source>
        <dbReference type="PROSITE" id="PS51379"/>
    </source>
</evidence>
<dbReference type="PROSITE" id="PS51379">
    <property type="entry name" value="4FE4S_FER_2"/>
    <property type="match status" value="1"/>
</dbReference>
<reference evidence="8 9" key="1">
    <citation type="submission" date="2015-06" db="EMBL/GenBank/DDBJ databases">
        <title>Genome sequence of the organohalide-respiring Dehalogenimonas alkenigignens type strain (IP3-3T).</title>
        <authorList>
            <person name="Key T.A."/>
            <person name="Richmond D.P."/>
            <person name="Bowman K.S."/>
            <person name="Cho Y.-J."/>
            <person name="Chun J."/>
            <person name="da Costa M.S."/>
            <person name="Rainey F.A."/>
            <person name="Moe W.M."/>
        </authorList>
    </citation>
    <scope>NUCLEOTIDE SEQUENCE [LARGE SCALE GENOMIC DNA]</scope>
    <source>
        <strain evidence="8 9">IP3-3</strain>
    </source>
</reference>
<evidence type="ECO:0000256" key="2">
    <source>
        <dbReference type="ARBA" id="ARBA00022723"/>
    </source>
</evidence>
<evidence type="ECO:0000256" key="6">
    <source>
        <dbReference type="ARBA" id="ARBA00023136"/>
    </source>
</evidence>
<dbReference type="AlphaFoldDB" id="A0A0W0GKN2"/>
<dbReference type="NCBIfam" id="TIGR02486">
    <property type="entry name" value="RDH"/>
    <property type="match status" value="1"/>
</dbReference>
<dbReference type="OrthoDB" id="9784571at2"/>
<dbReference type="EMBL" id="LFDV01000001">
    <property type="protein sequence ID" value="KTB49119.1"/>
    <property type="molecule type" value="Genomic_DNA"/>
</dbReference>
<organism evidence="8 9">
    <name type="scientific">Dehalogenimonas alkenigignens</name>
    <dbReference type="NCBI Taxonomy" id="1217799"/>
    <lineage>
        <taxon>Bacteria</taxon>
        <taxon>Bacillati</taxon>
        <taxon>Chloroflexota</taxon>
        <taxon>Dehalococcoidia</taxon>
        <taxon>Dehalococcoidales</taxon>
        <taxon>Dehalococcoidaceae</taxon>
        <taxon>Dehalogenimonas</taxon>
    </lineage>
</organism>
<keyword evidence="9" id="KW-1185">Reference proteome</keyword>
<name>A0A0W0GKN2_9CHLR</name>
<dbReference type="Proteomes" id="UP000053947">
    <property type="component" value="Unassembled WGS sequence"/>
</dbReference>
<keyword evidence="6" id="KW-0472">Membrane</keyword>
<keyword evidence="4" id="KW-0408">Iron</keyword>
<evidence type="ECO:0000256" key="5">
    <source>
        <dbReference type="ARBA" id="ARBA00023014"/>
    </source>
</evidence>
<dbReference type="STRING" id="1217799.DEALK_00310"/>
<dbReference type="RefSeq" id="WP_076004832.1">
    <property type="nucleotide sequence ID" value="NZ_KQ758903.1"/>
</dbReference>
<dbReference type="GO" id="GO:0030313">
    <property type="term" value="C:cell envelope"/>
    <property type="evidence" value="ECO:0007669"/>
    <property type="project" value="UniProtKB-SubCell"/>
</dbReference>
<dbReference type="InterPro" id="IPR017900">
    <property type="entry name" value="4Fe4S_Fe_S_CS"/>
</dbReference>
<evidence type="ECO:0000313" key="8">
    <source>
        <dbReference type="EMBL" id="KTB49119.1"/>
    </source>
</evidence>
<dbReference type="InterPro" id="IPR012832">
    <property type="entry name" value="RDH"/>
</dbReference>
<dbReference type="InterPro" id="IPR017896">
    <property type="entry name" value="4Fe4S_Fe-S-bd"/>
</dbReference>
<evidence type="ECO:0000256" key="3">
    <source>
        <dbReference type="ARBA" id="ARBA00022729"/>
    </source>
</evidence>
<dbReference type="GO" id="GO:0051536">
    <property type="term" value="F:iron-sulfur cluster binding"/>
    <property type="evidence" value="ECO:0007669"/>
    <property type="project" value="UniProtKB-KW"/>
</dbReference>